<sequence length="438" mass="46548">MSNTLLTISDITNEALMVLENELTFTDKVNREYDDKFAIPGAKIGYTVNVRRPARFKGTVGPALNVEDFVEGSVPVTLTTQFHVDTQFSTADLLLSMDDFKRRLIKPAVAAIANKIDFDGTTFAYQNTANAVGTPGTKPNSLATFLNAGAILDSEGVPRDGERNIVLDPFTMAASVGGFSNLFNPQAQIGEQYKKGLIGRETAGFDWYQDQNVVAYTVGAQGGTPVFSTSGTSSALITSGWQDNGTLYTTGWTASTNVLNVGDVIQIAGVYAVNPQNRSAWGTPTLRQFVVRPAVGTPSNGTFTPIVNSYGQVVGGSYTSDGSGILQLTIAPAIISGGQFQNVTAAPANNAAITVFGAANTVSPQSLGFHRDAFTIASADLELPDGVHFAGRAADKETGLSIRVVRQYTINNDAIPTRLDVLYGWASLYRELACRIAG</sequence>
<accession>A0ABR6FLT1</accession>
<dbReference type="RefSeq" id="WP_110384503.1">
    <property type="nucleotide sequence ID" value="NZ_JACHVZ010000007.1"/>
</dbReference>
<evidence type="ECO:0008006" key="3">
    <source>
        <dbReference type="Google" id="ProtNLM"/>
    </source>
</evidence>
<protein>
    <recommendedName>
        <fullName evidence="3">P22 coat protein Gp5</fullName>
    </recommendedName>
</protein>
<reference evidence="1 2" key="1">
    <citation type="submission" date="2020-08" db="EMBL/GenBank/DDBJ databases">
        <title>Genomic Encyclopedia of Type Strains, Phase IV (KMG-V): Genome sequencing to study the core and pangenomes of soil and plant-associated prokaryotes.</title>
        <authorList>
            <person name="Whitman W."/>
        </authorList>
    </citation>
    <scope>NUCLEOTIDE SEQUENCE [LARGE SCALE GENOMIC DNA]</scope>
    <source>
        <strain evidence="1 2">SRMrh-85</strain>
    </source>
</reference>
<dbReference type="Proteomes" id="UP000533533">
    <property type="component" value="Unassembled WGS sequence"/>
</dbReference>
<organism evidence="1 2">
    <name type="scientific">Paraburkholderia silvatlantica</name>
    <dbReference type="NCBI Taxonomy" id="321895"/>
    <lineage>
        <taxon>Bacteria</taxon>
        <taxon>Pseudomonadati</taxon>
        <taxon>Pseudomonadota</taxon>
        <taxon>Betaproteobacteria</taxon>
        <taxon>Burkholderiales</taxon>
        <taxon>Burkholderiaceae</taxon>
        <taxon>Paraburkholderia</taxon>
    </lineage>
</organism>
<evidence type="ECO:0000313" key="2">
    <source>
        <dbReference type="Proteomes" id="UP000533533"/>
    </source>
</evidence>
<name>A0ABR6FLT1_9BURK</name>
<dbReference type="InterPro" id="IPR024659">
    <property type="entry name" value="Phage_coat_Gp5"/>
</dbReference>
<gene>
    <name evidence="1" type="ORF">FHX59_002810</name>
</gene>
<dbReference type="Pfam" id="PF11651">
    <property type="entry name" value="P22_CoatProtein"/>
    <property type="match status" value="1"/>
</dbReference>
<dbReference type="Gene3D" id="2.40.30.240">
    <property type="match status" value="1"/>
</dbReference>
<proteinExistence type="predicted"/>
<comment type="caution">
    <text evidence="1">The sequence shown here is derived from an EMBL/GenBank/DDBJ whole genome shotgun (WGS) entry which is preliminary data.</text>
</comment>
<evidence type="ECO:0000313" key="1">
    <source>
        <dbReference type="EMBL" id="MBB2928388.1"/>
    </source>
</evidence>
<dbReference type="EMBL" id="JACHVZ010000007">
    <property type="protein sequence ID" value="MBB2928388.1"/>
    <property type="molecule type" value="Genomic_DNA"/>
</dbReference>
<keyword evidence="2" id="KW-1185">Reference proteome</keyword>